<keyword evidence="2" id="KW-1185">Reference proteome</keyword>
<name>A0AAE3SHS3_9BACT</name>
<dbReference type="Proteomes" id="UP001209229">
    <property type="component" value="Unassembled WGS sequence"/>
</dbReference>
<protein>
    <submittedName>
        <fullName evidence="1">Uncharacterized protein</fullName>
    </submittedName>
</protein>
<dbReference type="AlphaFoldDB" id="A0AAE3SHS3"/>
<reference evidence="1" key="1">
    <citation type="submission" date="2022-10" db="EMBL/GenBank/DDBJ databases">
        <authorList>
            <person name="Yu W.X."/>
        </authorList>
    </citation>
    <scope>NUCLEOTIDE SEQUENCE</scope>
    <source>
        <strain evidence="1">AAT</strain>
    </source>
</reference>
<comment type="caution">
    <text evidence="1">The sequence shown here is derived from an EMBL/GenBank/DDBJ whole genome shotgun (WGS) entry which is preliminary data.</text>
</comment>
<dbReference type="EMBL" id="JAPDPJ010000174">
    <property type="protein sequence ID" value="MCW3789721.1"/>
    <property type="molecule type" value="Genomic_DNA"/>
</dbReference>
<evidence type="ECO:0000313" key="2">
    <source>
        <dbReference type="Proteomes" id="UP001209229"/>
    </source>
</evidence>
<accession>A0AAE3SHS3</accession>
<proteinExistence type="predicted"/>
<organism evidence="1 2">
    <name type="scientific">Plebeiibacterium sediminum</name>
    <dbReference type="NCBI Taxonomy" id="2992112"/>
    <lineage>
        <taxon>Bacteria</taxon>
        <taxon>Pseudomonadati</taxon>
        <taxon>Bacteroidota</taxon>
        <taxon>Bacteroidia</taxon>
        <taxon>Marinilabiliales</taxon>
        <taxon>Marinilabiliaceae</taxon>
        <taxon>Plebeiibacterium</taxon>
    </lineage>
</organism>
<evidence type="ECO:0000313" key="1">
    <source>
        <dbReference type="EMBL" id="MCW3789721.1"/>
    </source>
</evidence>
<gene>
    <name evidence="1" type="ORF">OM075_24895</name>
</gene>
<sequence length="380" mass="42225">MNNIVFNNKIGNPSSVGYPKLTKDDEENIIAGLFEQLLIFDKVSITTNRVNFALAFLISKLGINTVERLFELDYIKILLWTPVIVSGNGRQKEDGTIDQSVIYGQPPIVAGALGDKDLDPEENINNAIAPFNFHRDRRRIFTRRAAKNYIIPNGMEFSTDSAKVVIDAYENNNLSGLGLPFEKESNQLDFEQRQQLLGLGNKVLETAILSKYGYKSFDNYEHVKICQQNLDNIGKAYNVAEGTSSILNLENLPDLKSLFINEKLKFDDIFTLRHLSNAKYYRKWINGIAEDSNAEEITKEYINQIKGTSKFFNSGGGKFVRNVGMFGVGTALGAALAGPVGAAAGFGLGLLDTFVLDGLLIGKNPSMFVDELKNKIENEE</sequence>
<dbReference type="RefSeq" id="WP_301193266.1">
    <property type="nucleotide sequence ID" value="NZ_JAPDPJ010000174.1"/>
</dbReference>